<keyword evidence="4" id="KW-1185">Reference proteome</keyword>
<proteinExistence type="predicted"/>
<gene>
    <name evidence="2" type="ORF">ZHAS_00007742</name>
</gene>
<dbReference type="AlphaFoldDB" id="A0A084VQW6"/>
<organism evidence="2">
    <name type="scientific">Anopheles sinensis</name>
    <name type="common">Mosquito</name>
    <dbReference type="NCBI Taxonomy" id="74873"/>
    <lineage>
        <taxon>Eukaryota</taxon>
        <taxon>Metazoa</taxon>
        <taxon>Ecdysozoa</taxon>
        <taxon>Arthropoda</taxon>
        <taxon>Hexapoda</taxon>
        <taxon>Insecta</taxon>
        <taxon>Pterygota</taxon>
        <taxon>Neoptera</taxon>
        <taxon>Endopterygota</taxon>
        <taxon>Diptera</taxon>
        <taxon>Nematocera</taxon>
        <taxon>Culicoidea</taxon>
        <taxon>Culicidae</taxon>
        <taxon>Anophelinae</taxon>
        <taxon>Anopheles</taxon>
    </lineage>
</organism>
<evidence type="ECO:0000313" key="2">
    <source>
        <dbReference type="EMBL" id="KFB40360.1"/>
    </source>
</evidence>
<evidence type="ECO:0000256" key="1">
    <source>
        <dbReference type="SAM" id="MobiDB-lite"/>
    </source>
</evidence>
<sequence length="99" mass="11005">MMSSNNARYALLMNAAHDITRCSAASMHKPSHNRALDFNAYADDDHANNGCRESFPGEGWMFKALIDMQRKAPRDSFILCPTPSSPLPSPTVHQTTRVL</sequence>
<feature type="region of interest" description="Disordered" evidence="1">
    <location>
        <begin position="80"/>
        <end position="99"/>
    </location>
</feature>
<reference evidence="2 4" key="1">
    <citation type="journal article" date="2014" name="BMC Genomics">
        <title>Genome sequence of Anopheles sinensis provides insight into genetics basis of mosquito competence for malaria parasites.</title>
        <authorList>
            <person name="Zhou D."/>
            <person name="Zhang D."/>
            <person name="Ding G."/>
            <person name="Shi L."/>
            <person name="Hou Q."/>
            <person name="Ye Y."/>
            <person name="Xu Y."/>
            <person name="Zhou H."/>
            <person name="Xiong C."/>
            <person name="Li S."/>
            <person name="Yu J."/>
            <person name="Hong S."/>
            <person name="Yu X."/>
            <person name="Zou P."/>
            <person name="Chen C."/>
            <person name="Chang X."/>
            <person name="Wang W."/>
            <person name="Lv Y."/>
            <person name="Sun Y."/>
            <person name="Ma L."/>
            <person name="Shen B."/>
            <person name="Zhu C."/>
        </authorList>
    </citation>
    <scope>NUCLEOTIDE SEQUENCE [LARGE SCALE GENOMIC DNA]</scope>
</reference>
<dbReference type="EMBL" id="KE525006">
    <property type="protein sequence ID" value="KFB40360.1"/>
    <property type="molecule type" value="Genomic_DNA"/>
</dbReference>
<dbReference type="EnsemblMetazoa" id="ASIC007742-RA">
    <property type="protein sequence ID" value="ASIC007742-PA"/>
    <property type="gene ID" value="ASIC007742"/>
</dbReference>
<name>A0A084VQW6_ANOSI</name>
<protein>
    <submittedName>
        <fullName evidence="2 3">Uncharacterized protein</fullName>
    </submittedName>
</protein>
<dbReference type="EMBL" id="ATLV01015336">
    <property type="status" value="NOT_ANNOTATED_CDS"/>
    <property type="molecule type" value="Genomic_DNA"/>
</dbReference>
<evidence type="ECO:0000313" key="4">
    <source>
        <dbReference type="Proteomes" id="UP000030765"/>
    </source>
</evidence>
<evidence type="ECO:0000313" key="3">
    <source>
        <dbReference type="EnsemblMetazoa" id="ASIC007742-PA"/>
    </source>
</evidence>
<reference evidence="3" key="2">
    <citation type="submission" date="2020-05" db="UniProtKB">
        <authorList>
            <consortium name="EnsemblMetazoa"/>
        </authorList>
    </citation>
    <scope>IDENTIFICATION</scope>
</reference>
<dbReference type="Proteomes" id="UP000030765">
    <property type="component" value="Unassembled WGS sequence"/>
</dbReference>
<dbReference type="VEuPathDB" id="VectorBase:ASIC007742"/>
<accession>A0A084VQW6</accession>